<keyword evidence="1" id="KW-0812">Transmembrane</keyword>
<dbReference type="Proteomes" id="UP000231157">
    <property type="component" value="Unassembled WGS sequence"/>
</dbReference>
<organism evidence="2 3">
    <name type="scientific">Candidatus Harrisonbacteria bacterium CG10_big_fil_rev_8_21_14_0_10_40_38</name>
    <dbReference type="NCBI Taxonomy" id="1974583"/>
    <lineage>
        <taxon>Bacteria</taxon>
        <taxon>Candidatus Harrisoniibacteriota</taxon>
    </lineage>
</organism>
<accession>A0A2H0UUX4</accession>
<proteinExistence type="predicted"/>
<keyword evidence="1" id="KW-1133">Transmembrane helix</keyword>
<comment type="caution">
    <text evidence="2">The sequence shown here is derived from an EMBL/GenBank/DDBJ whole genome shotgun (WGS) entry which is preliminary data.</text>
</comment>
<evidence type="ECO:0000313" key="2">
    <source>
        <dbReference type="EMBL" id="PIR89565.1"/>
    </source>
</evidence>
<evidence type="ECO:0000256" key="1">
    <source>
        <dbReference type="SAM" id="Phobius"/>
    </source>
</evidence>
<dbReference type="EMBL" id="PFAZ01000001">
    <property type="protein sequence ID" value="PIR89565.1"/>
    <property type="molecule type" value="Genomic_DNA"/>
</dbReference>
<name>A0A2H0UUX4_9BACT</name>
<sequence>MTFLDTILQALLDLRGFLAGYFVPALPTIKFVSFIISAFFLYAIIYLLVKMKWLSSRIDEWTDTFGVASLFHRRSLRIWRDVLKKLHSSDSKDWGKAVIDCDKILGELLLLGGYRGANVHERLMFVEPGTLSNVDALRQAHMFRERIQGDSGFALTKEEAVAIVRTYAFAFRELGFID</sequence>
<gene>
    <name evidence="2" type="ORF">COU07_01565</name>
</gene>
<keyword evidence="1" id="KW-0472">Membrane</keyword>
<dbReference type="AlphaFoldDB" id="A0A2H0UUX4"/>
<evidence type="ECO:0000313" key="3">
    <source>
        <dbReference type="Proteomes" id="UP000231157"/>
    </source>
</evidence>
<protein>
    <submittedName>
        <fullName evidence="2">Uncharacterized protein</fullName>
    </submittedName>
</protein>
<feature type="transmembrane region" description="Helical" evidence="1">
    <location>
        <begin position="31"/>
        <end position="49"/>
    </location>
</feature>
<reference evidence="3" key="1">
    <citation type="submission" date="2017-09" db="EMBL/GenBank/DDBJ databases">
        <title>Depth-based differentiation of microbial function through sediment-hosted aquifers and enrichment of novel symbionts in the deep terrestrial subsurface.</title>
        <authorList>
            <person name="Probst A.J."/>
            <person name="Ladd B."/>
            <person name="Jarett J.K."/>
            <person name="Geller-Mcgrath D.E."/>
            <person name="Sieber C.M.K."/>
            <person name="Emerson J.B."/>
            <person name="Anantharaman K."/>
            <person name="Thomas B.C."/>
            <person name="Malmstrom R."/>
            <person name="Stieglmeier M."/>
            <person name="Klingl A."/>
            <person name="Woyke T."/>
            <person name="Ryan C.M."/>
            <person name="Banfield J.F."/>
        </authorList>
    </citation>
    <scope>NUCLEOTIDE SEQUENCE [LARGE SCALE GENOMIC DNA]</scope>
</reference>